<protein>
    <submittedName>
        <fullName evidence="6">Nucleoid protein H-NS</fullName>
    </submittedName>
</protein>
<dbReference type="AlphaFoldDB" id="A0A4R2MDG9"/>
<evidence type="ECO:0000259" key="5">
    <source>
        <dbReference type="SMART" id="SM00528"/>
    </source>
</evidence>
<gene>
    <name evidence="6" type="ORF">EV684_101311</name>
</gene>
<keyword evidence="4" id="KW-0238">DNA-binding</keyword>
<feature type="domain" description="DNA-binding protein H-NS-like C-terminal" evidence="5">
    <location>
        <begin position="64"/>
        <end position="107"/>
    </location>
</feature>
<organism evidence="6 7">
    <name type="scientific">Rubrivivax gelatinosus</name>
    <name type="common">Rhodocyclus gelatinosus</name>
    <name type="synonym">Rhodopseudomonas gelatinosa</name>
    <dbReference type="NCBI Taxonomy" id="28068"/>
    <lineage>
        <taxon>Bacteria</taxon>
        <taxon>Pseudomonadati</taxon>
        <taxon>Pseudomonadota</taxon>
        <taxon>Betaproteobacteria</taxon>
        <taxon>Burkholderiales</taxon>
        <taxon>Sphaerotilaceae</taxon>
        <taxon>Rubrivivax</taxon>
    </lineage>
</organism>
<sequence>MATKKNAAPTATYAEIQAQIEKLKAEAEALRKKEIADVVADIKAQIAAYGLSAADLGLAPKAARSRKAAGKPVYADGQGNTWVGRGKRPEWIRAALAAGKTLDELRVQ</sequence>
<dbReference type="EMBL" id="SLXD01000001">
    <property type="protein sequence ID" value="TCP05439.1"/>
    <property type="molecule type" value="Genomic_DNA"/>
</dbReference>
<accession>A0A4R2MDG9</accession>
<dbReference type="SMART" id="SM00528">
    <property type="entry name" value="HNS"/>
    <property type="match status" value="1"/>
</dbReference>
<dbReference type="Gene3D" id="4.10.430.10">
    <property type="entry name" value="Histone-like protein H-NS, C-terminal domain"/>
    <property type="match status" value="1"/>
</dbReference>
<dbReference type="GO" id="GO:0009295">
    <property type="term" value="C:nucleoid"/>
    <property type="evidence" value="ECO:0007669"/>
    <property type="project" value="UniProtKB-SubCell"/>
</dbReference>
<name>A0A4R2MDG9_RUBGE</name>
<dbReference type="GO" id="GO:0003677">
    <property type="term" value="F:DNA binding"/>
    <property type="evidence" value="ECO:0007669"/>
    <property type="project" value="UniProtKB-KW"/>
</dbReference>
<evidence type="ECO:0000256" key="2">
    <source>
        <dbReference type="ARBA" id="ARBA00010610"/>
    </source>
</evidence>
<comment type="similarity">
    <text evidence="2">Belongs to the histone-like protein H-NS family.</text>
</comment>
<dbReference type="Proteomes" id="UP000295106">
    <property type="component" value="Unassembled WGS sequence"/>
</dbReference>
<evidence type="ECO:0000313" key="7">
    <source>
        <dbReference type="Proteomes" id="UP000295106"/>
    </source>
</evidence>
<comment type="caution">
    <text evidence="6">The sequence shown here is derived from an EMBL/GenBank/DDBJ whole genome shotgun (WGS) entry which is preliminary data.</text>
</comment>
<dbReference type="Pfam" id="PF00816">
    <property type="entry name" value="Histone_HNS"/>
    <property type="match status" value="1"/>
</dbReference>
<dbReference type="OrthoDB" id="5297879at2"/>
<evidence type="ECO:0000256" key="3">
    <source>
        <dbReference type="ARBA" id="ARBA00022490"/>
    </source>
</evidence>
<dbReference type="PANTHER" id="PTHR38097">
    <property type="match status" value="1"/>
</dbReference>
<proteinExistence type="inferred from homology"/>
<dbReference type="InterPro" id="IPR037150">
    <property type="entry name" value="H-NS_C_dom_sf"/>
</dbReference>
<dbReference type="SUPFAM" id="SSF81273">
    <property type="entry name" value="H-NS histone-like proteins"/>
    <property type="match status" value="1"/>
</dbReference>
<evidence type="ECO:0000313" key="6">
    <source>
        <dbReference type="EMBL" id="TCP05439.1"/>
    </source>
</evidence>
<evidence type="ECO:0000256" key="1">
    <source>
        <dbReference type="ARBA" id="ARBA00004453"/>
    </source>
</evidence>
<evidence type="ECO:0000256" key="4">
    <source>
        <dbReference type="ARBA" id="ARBA00023125"/>
    </source>
</evidence>
<keyword evidence="3" id="KW-0963">Cytoplasm</keyword>
<comment type="subcellular location">
    <subcellularLocation>
        <location evidence="1">Cytoplasm</location>
        <location evidence="1">Nucleoid</location>
    </subcellularLocation>
</comment>
<reference evidence="6 7" key="1">
    <citation type="submission" date="2019-03" db="EMBL/GenBank/DDBJ databases">
        <title>Genomic Encyclopedia of Type Strains, Phase IV (KMG-IV): sequencing the most valuable type-strain genomes for metagenomic binning, comparative biology and taxonomic classification.</title>
        <authorList>
            <person name="Goeker M."/>
        </authorList>
    </citation>
    <scope>NUCLEOTIDE SEQUENCE [LARGE SCALE GENOMIC DNA]</scope>
    <source>
        <strain evidence="6 7">DSM 1709</strain>
    </source>
</reference>
<dbReference type="PANTHER" id="PTHR38097:SF2">
    <property type="entry name" value="DNA-BINDING PROTEIN STPA"/>
    <property type="match status" value="1"/>
</dbReference>
<dbReference type="InterPro" id="IPR027444">
    <property type="entry name" value="H-NS_C_dom"/>
</dbReference>